<reference evidence="9 10" key="1">
    <citation type="submission" date="2015-01" db="EMBL/GenBank/DDBJ databases">
        <title>Draft genome sequence of Pedobacter sp. NL19 isolated from sludge of an effluent treatment pond in an abandoned uranium mine.</title>
        <authorList>
            <person name="Santos T."/>
            <person name="Caetano T."/>
            <person name="Covas C."/>
            <person name="Cruz A."/>
            <person name="Mendo S."/>
        </authorList>
    </citation>
    <scope>NUCLEOTIDE SEQUENCE [LARGE SCALE GENOMIC DNA]</scope>
    <source>
        <strain evidence="9 10">NL19</strain>
    </source>
</reference>
<organism evidence="9 10">
    <name type="scientific">Pedobacter lusitanus</name>
    <dbReference type="NCBI Taxonomy" id="1503925"/>
    <lineage>
        <taxon>Bacteria</taxon>
        <taxon>Pseudomonadati</taxon>
        <taxon>Bacteroidota</taxon>
        <taxon>Sphingobacteriia</taxon>
        <taxon>Sphingobacteriales</taxon>
        <taxon>Sphingobacteriaceae</taxon>
        <taxon>Pedobacter</taxon>
    </lineage>
</organism>
<dbReference type="GO" id="GO:0008446">
    <property type="term" value="F:GDP-mannose 4,6-dehydratase activity"/>
    <property type="evidence" value="ECO:0007669"/>
    <property type="project" value="UniProtKB-UniRule"/>
</dbReference>
<comment type="similarity">
    <text evidence="3 7">Belongs to the NAD(P)-dependent epimerase/dehydratase family. GDP-mannose 4,6-dehydratase subfamily.</text>
</comment>
<dbReference type="RefSeq" id="WP_041878043.1">
    <property type="nucleotide sequence ID" value="NZ_CP157278.1"/>
</dbReference>
<dbReference type="EMBL" id="JXRA01000008">
    <property type="protein sequence ID" value="KIO78622.1"/>
    <property type="molecule type" value="Genomic_DNA"/>
</dbReference>
<dbReference type="STRING" id="1503925.TH53_02410"/>
<keyword evidence="5 7" id="KW-0456">Lyase</keyword>
<gene>
    <name evidence="7" type="primary">gmd</name>
    <name evidence="9" type="ORF">TH53_02410</name>
</gene>
<evidence type="ECO:0000256" key="7">
    <source>
        <dbReference type="HAMAP-Rule" id="MF_00955"/>
    </source>
</evidence>
<evidence type="ECO:0000256" key="2">
    <source>
        <dbReference type="ARBA" id="ARBA00001937"/>
    </source>
</evidence>
<evidence type="ECO:0000313" key="10">
    <source>
        <dbReference type="Proteomes" id="UP000032049"/>
    </source>
</evidence>
<dbReference type="InterPro" id="IPR036291">
    <property type="entry name" value="NAD(P)-bd_dom_sf"/>
</dbReference>
<comment type="function">
    <text evidence="6 7">Catalyzes the conversion of GDP-D-mannose to GDP-4-dehydro-6-deoxy-D-mannose.</text>
</comment>
<evidence type="ECO:0000313" key="9">
    <source>
        <dbReference type="EMBL" id="KIO78622.1"/>
    </source>
</evidence>
<dbReference type="PANTHER" id="PTHR43715">
    <property type="entry name" value="GDP-MANNOSE 4,6-DEHYDRATASE"/>
    <property type="match status" value="1"/>
</dbReference>
<keyword evidence="7" id="KW-0521">NADP</keyword>
<dbReference type="InterPro" id="IPR016040">
    <property type="entry name" value="NAD(P)-bd_dom"/>
</dbReference>
<dbReference type="Gene3D" id="3.90.25.10">
    <property type="entry name" value="UDP-galactose 4-epimerase, domain 1"/>
    <property type="match status" value="1"/>
</dbReference>
<name>A0A0D0GN40_9SPHI</name>
<protein>
    <recommendedName>
        <fullName evidence="4 7">GDP-mannose 4,6-dehydratase</fullName>
        <ecNumber evidence="4 7">4.2.1.47</ecNumber>
    </recommendedName>
    <alternativeName>
        <fullName evidence="7">GDP-D-mannose dehydratase</fullName>
    </alternativeName>
</protein>
<dbReference type="SUPFAM" id="SSF51735">
    <property type="entry name" value="NAD(P)-binding Rossmann-fold domains"/>
    <property type="match status" value="1"/>
</dbReference>
<comment type="cofactor">
    <cofactor evidence="2 7">
        <name>NADP(+)</name>
        <dbReference type="ChEBI" id="CHEBI:58349"/>
    </cofactor>
</comment>
<dbReference type="Pfam" id="PF16363">
    <property type="entry name" value="GDP_Man_Dehyd"/>
    <property type="match status" value="1"/>
</dbReference>
<sequence length="378" mass="42903">MKVALITGVTGQDGAYLAEFLLKKGYFVHGLKRRSSLFNTERIDHLYQDQHEHGVNFKLHFGDLTDSTNLIRIIQETQPDEIYNLAAMSHVQVSFEMPEYTANADGIGTLRLLEAIRILGLEKKTRVYQASTSELYGLVQAVPQSETTPFYPRSPYAVAKIYGYWITVNYREAYGMFACNGILFNHESPLRGETFVTRKITRAASKIALGLQKCLYLGNLSAQRDWGHAKDYIEAMWLILQQDKAEDFVIATGVTTTVRDFVKMSFAELGIEIEFSGKDENEKGVIIDVDQNLVLSLGLNDTYLKPGTTVVQVDPKYFRPTEVDLLLGDPTKSKTQLGWKPKYDLPMLVKEMIHSDLQLMKKDEYLKEGGFNTLNHFE</sequence>
<comment type="caution">
    <text evidence="7">Lacks conserved residue(s) required for the propagation of feature annotation.</text>
</comment>
<feature type="domain" description="NAD(P)-binding" evidence="8">
    <location>
        <begin position="5"/>
        <end position="352"/>
    </location>
</feature>
<evidence type="ECO:0000256" key="4">
    <source>
        <dbReference type="ARBA" id="ARBA00011989"/>
    </source>
</evidence>
<evidence type="ECO:0000256" key="6">
    <source>
        <dbReference type="ARBA" id="ARBA00059383"/>
    </source>
</evidence>
<evidence type="ECO:0000256" key="3">
    <source>
        <dbReference type="ARBA" id="ARBA00009263"/>
    </source>
</evidence>
<dbReference type="CDD" id="cd05260">
    <property type="entry name" value="GDP_MD_SDR_e"/>
    <property type="match status" value="1"/>
</dbReference>
<evidence type="ECO:0000259" key="8">
    <source>
        <dbReference type="Pfam" id="PF16363"/>
    </source>
</evidence>
<dbReference type="NCBIfam" id="TIGR01472">
    <property type="entry name" value="gmd"/>
    <property type="match status" value="1"/>
</dbReference>
<comment type="catalytic activity">
    <reaction evidence="1 7">
        <text>GDP-alpha-D-mannose = GDP-4-dehydro-alpha-D-rhamnose + H2O</text>
        <dbReference type="Rhea" id="RHEA:23820"/>
        <dbReference type="ChEBI" id="CHEBI:15377"/>
        <dbReference type="ChEBI" id="CHEBI:57527"/>
        <dbReference type="ChEBI" id="CHEBI:57964"/>
        <dbReference type="EC" id="4.2.1.47"/>
    </reaction>
</comment>
<dbReference type="PANTHER" id="PTHR43715:SF1">
    <property type="entry name" value="GDP-MANNOSE 4,6 DEHYDRATASE"/>
    <property type="match status" value="1"/>
</dbReference>
<dbReference type="AlphaFoldDB" id="A0A0D0GN40"/>
<dbReference type="GO" id="GO:0042351">
    <property type="term" value="P:'de novo' GDP-L-fucose biosynthetic process"/>
    <property type="evidence" value="ECO:0007669"/>
    <property type="project" value="TreeGrafter"/>
</dbReference>
<dbReference type="InterPro" id="IPR006368">
    <property type="entry name" value="GDP_Man_deHydtase"/>
</dbReference>
<dbReference type="EC" id="4.2.1.47" evidence="4 7"/>
<proteinExistence type="inferred from homology"/>
<evidence type="ECO:0000256" key="5">
    <source>
        <dbReference type="ARBA" id="ARBA00023239"/>
    </source>
</evidence>
<accession>A0A0D0GN40</accession>
<dbReference type="OrthoDB" id="9779041at2"/>
<dbReference type="Proteomes" id="UP000032049">
    <property type="component" value="Unassembled WGS sequence"/>
</dbReference>
<dbReference type="Gene3D" id="3.40.50.720">
    <property type="entry name" value="NAD(P)-binding Rossmann-like Domain"/>
    <property type="match status" value="1"/>
</dbReference>
<comment type="caution">
    <text evidence="9">The sequence shown here is derived from an EMBL/GenBank/DDBJ whole genome shotgun (WGS) entry which is preliminary data.</text>
</comment>
<dbReference type="HAMAP" id="MF_00955">
    <property type="entry name" value="GDP_Man_dehydratase"/>
    <property type="match status" value="1"/>
</dbReference>
<evidence type="ECO:0000256" key="1">
    <source>
        <dbReference type="ARBA" id="ARBA00000188"/>
    </source>
</evidence>
<dbReference type="GO" id="GO:0070401">
    <property type="term" value="F:NADP+ binding"/>
    <property type="evidence" value="ECO:0007669"/>
    <property type="project" value="UniProtKB-UniRule"/>
</dbReference>
<keyword evidence="10" id="KW-1185">Reference proteome</keyword>
<dbReference type="FunFam" id="3.40.50.720:FF:000924">
    <property type="entry name" value="GDP-mannose 4,6 dehydratase"/>
    <property type="match status" value="1"/>
</dbReference>